<dbReference type="EMBL" id="JH413811">
    <property type="protein sequence ID" value="EHL31581.1"/>
    <property type="molecule type" value="Genomic_DNA"/>
</dbReference>
<dbReference type="RefSeq" id="WP_006870178.1">
    <property type="nucleotide sequence ID" value="NZ_JH413811.1"/>
</dbReference>
<reference evidence="1 2" key="1">
    <citation type="journal article" date="2011" name="BMC Genomics">
        <title>Insight into cross-talk between intra-amoebal pathogens.</title>
        <authorList>
            <person name="Gimenez G."/>
            <person name="Bertelli C."/>
            <person name="Moliner C."/>
            <person name="Robert C."/>
            <person name="Raoult D."/>
            <person name="Fournier P.E."/>
            <person name="Greub G."/>
        </authorList>
    </citation>
    <scope>NUCLEOTIDE SEQUENCE [LARGE SCALE GENOMIC DNA]</scope>
    <source>
        <strain evidence="1 2">LLAP12</strain>
    </source>
</reference>
<protein>
    <submittedName>
        <fullName evidence="1">Uncharacterized protein</fullName>
    </submittedName>
</protein>
<evidence type="ECO:0000313" key="2">
    <source>
        <dbReference type="Proteomes" id="UP000002770"/>
    </source>
</evidence>
<sequence>METENVSGQYRFFISALGKLEEKLATLDLVERDEAGIFKQLGSI</sequence>
<dbReference type="InParanoid" id="G9ELY1"/>
<dbReference type="Proteomes" id="UP000002770">
    <property type="component" value="Unassembled WGS sequence"/>
</dbReference>
<evidence type="ECO:0000313" key="1">
    <source>
        <dbReference type="EMBL" id="EHL31581.1"/>
    </source>
</evidence>
<gene>
    <name evidence="1" type="ORF">LDG_6242</name>
</gene>
<dbReference type="AlphaFoldDB" id="G9ELY1"/>
<dbReference type="HOGENOM" id="CLU_3218035_0_0_6"/>
<accession>G9ELY1</accession>
<organism evidence="1 2">
    <name type="scientific">Legionella drancourtii LLAP12</name>
    <dbReference type="NCBI Taxonomy" id="658187"/>
    <lineage>
        <taxon>Bacteria</taxon>
        <taxon>Pseudomonadati</taxon>
        <taxon>Pseudomonadota</taxon>
        <taxon>Gammaproteobacteria</taxon>
        <taxon>Legionellales</taxon>
        <taxon>Legionellaceae</taxon>
        <taxon>Legionella</taxon>
    </lineage>
</organism>
<name>G9ELY1_9GAMM</name>
<keyword evidence="2" id="KW-1185">Reference proteome</keyword>
<proteinExistence type="predicted"/>